<feature type="compositionally biased region" description="Polar residues" evidence="1">
    <location>
        <begin position="45"/>
        <end position="58"/>
    </location>
</feature>
<evidence type="ECO:0000313" key="2">
    <source>
        <dbReference type="EMBL" id="KAJ2905333.1"/>
    </source>
</evidence>
<evidence type="ECO:0008006" key="4">
    <source>
        <dbReference type="Google" id="ProtNLM"/>
    </source>
</evidence>
<feature type="region of interest" description="Disordered" evidence="1">
    <location>
        <begin position="128"/>
        <end position="150"/>
    </location>
</feature>
<gene>
    <name evidence="2" type="ORF">MKZ38_005632</name>
</gene>
<accession>A0AAD5RXT2</accession>
<comment type="caution">
    <text evidence="2">The sequence shown here is derived from an EMBL/GenBank/DDBJ whole genome shotgun (WGS) entry which is preliminary data.</text>
</comment>
<feature type="region of interest" description="Disordered" evidence="1">
    <location>
        <begin position="333"/>
        <end position="371"/>
    </location>
</feature>
<protein>
    <recommendedName>
        <fullName evidence="4">Zn(2)-C6 fungal-type domain-containing protein</fullName>
    </recommendedName>
</protein>
<dbReference type="EMBL" id="JAKWBI020000033">
    <property type="protein sequence ID" value="KAJ2905333.1"/>
    <property type="molecule type" value="Genomic_DNA"/>
</dbReference>
<dbReference type="AlphaFoldDB" id="A0AAD5RXT2"/>
<feature type="compositionally biased region" description="Low complexity" evidence="1">
    <location>
        <begin position="128"/>
        <end position="137"/>
    </location>
</feature>
<sequence length="371" mass="39456">MDMPPSGYIPNYPASSPMEVRPTQDTVLSLKERKTLSKVMKLKRSMSTPNVRPQQQQVAPPLPTTPQGAASAGDPSGAVASGDKRRNKLGYHRTSVACDVQGRCVNCIRLKKECSFYPVDQQPPAAAASKAVSHSSAGPKIGSATSSPAMQHPVDPYQTINMPPIQTMPPPMKPQGPEGYAGDGKYANPSTSKAGDINTSWRGYPNESPISQQFSPYAPHALPQSATWGTPVGPEAGNHEDMAWSSYPPPPGRSMSFGGEPAQYQGRGYDRKSSTMSAHMYPTPIATSNMPSMETIPGTTLEQHVSLSAGAVAPAYAPWQQPSYSYTKPGDPYGGWYENGGNPPLGSDDGVAPGSESQVPGTGMYHYTADR</sequence>
<name>A0AAD5RXT2_9PEZI</name>
<evidence type="ECO:0000313" key="3">
    <source>
        <dbReference type="Proteomes" id="UP001201980"/>
    </source>
</evidence>
<reference evidence="2" key="1">
    <citation type="submission" date="2022-07" db="EMBL/GenBank/DDBJ databases">
        <title>Draft genome sequence of Zalerion maritima ATCC 34329, a (micro)plastics degrading marine fungus.</title>
        <authorList>
            <person name="Paco A."/>
            <person name="Goncalves M.F.M."/>
            <person name="Rocha-Santos T.A.P."/>
            <person name="Alves A."/>
        </authorList>
    </citation>
    <scope>NUCLEOTIDE SEQUENCE</scope>
    <source>
        <strain evidence="2">ATCC 34329</strain>
    </source>
</reference>
<evidence type="ECO:0000256" key="1">
    <source>
        <dbReference type="SAM" id="MobiDB-lite"/>
    </source>
</evidence>
<keyword evidence="3" id="KW-1185">Reference proteome</keyword>
<feature type="region of interest" description="Disordered" evidence="1">
    <location>
        <begin position="1"/>
        <end position="86"/>
    </location>
</feature>
<organism evidence="2 3">
    <name type="scientific">Zalerion maritima</name>
    <dbReference type="NCBI Taxonomy" id="339359"/>
    <lineage>
        <taxon>Eukaryota</taxon>
        <taxon>Fungi</taxon>
        <taxon>Dikarya</taxon>
        <taxon>Ascomycota</taxon>
        <taxon>Pezizomycotina</taxon>
        <taxon>Sordariomycetes</taxon>
        <taxon>Lulworthiomycetidae</taxon>
        <taxon>Lulworthiales</taxon>
        <taxon>Lulworthiaceae</taxon>
        <taxon>Zalerion</taxon>
    </lineage>
</organism>
<dbReference type="Proteomes" id="UP001201980">
    <property type="component" value="Unassembled WGS sequence"/>
</dbReference>
<feature type="region of interest" description="Disordered" evidence="1">
    <location>
        <begin position="251"/>
        <end position="274"/>
    </location>
</feature>
<proteinExistence type="predicted"/>
<feature type="region of interest" description="Disordered" evidence="1">
    <location>
        <begin position="226"/>
        <end position="245"/>
    </location>
</feature>